<protein>
    <submittedName>
        <fullName evidence="10">Cytochrome P450</fullName>
    </submittedName>
</protein>
<dbReference type="PANTHER" id="PTHR46696">
    <property type="entry name" value="P450, PUTATIVE (EUROFUNG)-RELATED"/>
    <property type="match status" value="1"/>
</dbReference>
<proteinExistence type="inferred from homology"/>
<feature type="region of interest" description="Disordered" evidence="9">
    <location>
        <begin position="1"/>
        <end position="25"/>
    </location>
</feature>
<dbReference type="PRINTS" id="PR00359">
    <property type="entry name" value="BP450"/>
</dbReference>
<dbReference type="InterPro" id="IPR002397">
    <property type="entry name" value="Cyt_P450_B"/>
</dbReference>
<dbReference type="PRINTS" id="PR00385">
    <property type="entry name" value="P450"/>
</dbReference>
<evidence type="ECO:0000313" key="11">
    <source>
        <dbReference type="Proteomes" id="UP001500843"/>
    </source>
</evidence>
<evidence type="ECO:0000256" key="2">
    <source>
        <dbReference type="ARBA" id="ARBA00010617"/>
    </source>
</evidence>
<dbReference type="RefSeq" id="WP_253868410.1">
    <property type="nucleotide sequence ID" value="NZ_BAABHM010000016.1"/>
</dbReference>
<evidence type="ECO:0000256" key="7">
    <source>
        <dbReference type="ARBA" id="ARBA00023033"/>
    </source>
</evidence>
<dbReference type="PANTHER" id="PTHR46696:SF5">
    <property type="entry name" value="CYTOCHROME P450 BJ-1"/>
    <property type="match status" value="1"/>
</dbReference>
<accession>A0ABP8XJ02</accession>
<evidence type="ECO:0000256" key="8">
    <source>
        <dbReference type="RuleBase" id="RU000461"/>
    </source>
</evidence>
<dbReference type="Proteomes" id="UP001500843">
    <property type="component" value="Unassembled WGS sequence"/>
</dbReference>
<sequence length="402" mass="43655">MNGYPGGAGQHALPADSMPTRPSPTFARWRESAALVPLGFRDGHEGLLVTRYEEAKLVLSDPRFSQQPQRMPRSDGPVEDGRPPGPLDEAGVLASSSANILGVDGAEHLRLRRAITRRFTVRSGRTHRPRIAEIVAEELENLIGAGPVADLLAHFAEPISIRVHALVLGVPDHLVDRYTACFLHGAPRQEQHDLLRAALDHRRQHPGEDVISDLLADEDLSSAEVEGLLHMLSLSGRDTVAYMISTGVVALLESPEQYGILVDDPDLVPGAVEEIVRYCTMFLTVFPRTATEAVAIGDRTIPAGTTVSVSTVSANRDERRFAEPEVLDVRRDARGHVAFGHGPHGCIGQQVARVELDEAFRALVTRLPDLRLVSTAQHEPSPLANPVATYAARPVLVTGLDR</sequence>
<dbReference type="EMBL" id="BAABHM010000016">
    <property type="protein sequence ID" value="GAA4709069.1"/>
    <property type="molecule type" value="Genomic_DNA"/>
</dbReference>
<keyword evidence="11" id="KW-1185">Reference proteome</keyword>
<dbReference type="InterPro" id="IPR036396">
    <property type="entry name" value="Cyt_P450_sf"/>
</dbReference>
<keyword evidence="5 8" id="KW-0560">Oxidoreductase</keyword>
<evidence type="ECO:0000256" key="3">
    <source>
        <dbReference type="ARBA" id="ARBA00022617"/>
    </source>
</evidence>
<comment type="cofactor">
    <cofactor evidence="1">
        <name>heme</name>
        <dbReference type="ChEBI" id="CHEBI:30413"/>
    </cofactor>
</comment>
<dbReference type="Gene3D" id="1.10.630.10">
    <property type="entry name" value="Cytochrome P450"/>
    <property type="match status" value="1"/>
</dbReference>
<organism evidence="10 11">
    <name type="scientific">Promicromonospora umidemergens</name>
    <dbReference type="NCBI Taxonomy" id="629679"/>
    <lineage>
        <taxon>Bacteria</taxon>
        <taxon>Bacillati</taxon>
        <taxon>Actinomycetota</taxon>
        <taxon>Actinomycetes</taxon>
        <taxon>Micrococcales</taxon>
        <taxon>Promicromonosporaceae</taxon>
        <taxon>Promicromonospora</taxon>
    </lineage>
</organism>
<evidence type="ECO:0000256" key="6">
    <source>
        <dbReference type="ARBA" id="ARBA00023004"/>
    </source>
</evidence>
<evidence type="ECO:0000256" key="9">
    <source>
        <dbReference type="SAM" id="MobiDB-lite"/>
    </source>
</evidence>
<evidence type="ECO:0000256" key="4">
    <source>
        <dbReference type="ARBA" id="ARBA00022723"/>
    </source>
</evidence>
<dbReference type="InterPro" id="IPR001128">
    <property type="entry name" value="Cyt_P450"/>
</dbReference>
<keyword evidence="4 8" id="KW-0479">Metal-binding</keyword>
<evidence type="ECO:0000256" key="5">
    <source>
        <dbReference type="ARBA" id="ARBA00023002"/>
    </source>
</evidence>
<dbReference type="InterPro" id="IPR017972">
    <property type="entry name" value="Cyt_P450_CS"/>
</dbReference>
<comment type="caution">
    <text evidence="10">The sequence shown here is derived from an EMBL/GenBank/DDBJ whole genome shotgun (WGS) entry which is preliminary data.</text>
</comment>
<keyword evidence="6 8" id="KW-0408">Iron</keyword>
<gene>
    <name evidence="10" type="ORF">GCM10023198_34750</name>
</gene>
<dbReference type="PROSITE" id="PS00086">
    <property type="entry name" value="CYTOCHROME_P450"/>
    <property type="match status" value="1"/>
</dbReference>
<comment type="similarity">
    <text evidence="2 8">Belongs to the cytochrome P450 family.</text>
</comment>
<dbReference type="Pfam" id="PF00067">
    <property type="entry name" value="p450"/>
    <property type="match status" value="1"/>
</dbReference>
<reference evidence="11" key="1">
    <citation type="journal article" date="2019" name="Int. J. Syst. Evol. Microbiol.">
        <title>The Global Catalogue of Microorganisms (GCM) 10K type strain sequencing project: providing services to taxonomists for standard genome sequencing and annotation.</title>
        <authorList>
            <consortium name="The Broad Institute Genomics Platform"/>
            <consortium name="The Broad Institute Genome Sequencing Center for Infectious Disease"/>
            <person name="Wu L."/>
            <person name="Ma J."/>
        </authorList>
    </citation>
    <scope>NUCLEOTIDE SEQUENCE [LARGE SCALE GENOMIC DNA]</scope>
    <source>
        <strain evidence="11">JCM 17975</strain>
    </source>
</reference>
<evidence type="ECO:0000256" key="1">
    <source>
        <dbReference type="ARBA" id="ARBA00001971"/>
    </source>
</evidence>
<dbReference type="SUPFAM" id="SSF48264">
    <property type="entry name" value="Cytochrome P450"/>
    <property type="match status" value="1"/>
</dbReference>
<name>A0ABP8XJ02_9MICO</name>
<keyword evidence="7 8" id="KW-0503">Monooxygenase</keyword>
<keyword evidence="3 8" id="KW-0349">Heme</keyword>
<feature type="region of interest" description="Disordered" evidence="9">
    <location>
        <begin position="60"/>
        <end position="90"/>
    </location>
</feature>
<evidence type="ECO:0000313" key="10">
    <source>
        <dbReference type="EMBL" id="GAA4709069.1"/>
    </source>
</evidence>